<feature type="non-terminal residue" evidence="1">
    <location>
        <position position="1"/>
    </location>
</feature>
<dbReference type="AlphaFoldDB" id="X1GE81"/>
<gene>
    <name evidence="1" type="ORF">S03H2_24594</name>
</gene>
<sequence length="63" mass="7036">DKRLDLTAYAKQRDLILTAKKSKIFKSTNEKKLFQVLIAKALAGGDGFDGFVAFSRSELDIED</sequence>
<dbReference type="EMBL" id="BARU01013705">
    <property type="protein sequence ID" value="GAH39919.1"/>
    <property type="molecule type" value="Genomic_DNA"/>
</dbReference>
<comment type="caution">
    <text evidence="1">The sequence shown here is derived from an EMBL/GenBank/DDBJ whole genome shotgun (WGS) entry which is preliminary data.</text>
</comment>
<reference evidence="1" key="1">
    <citation type="journal article" date="2014" name="Front. Microbiol.">
        <title>High frequency of phylogenetically diverse reductive dehalogenase-homologous genes in deep subseafloor sedimentary metagenomes.</title>
        <authorList>
            <person name="Kawai M."/>
            <person name="Futagami T."/>
            <person name="Toyoda A."/>
            <person name="Takaki Y."/>
            <person name="Nishi S."/>
            <person name="Hori S."/>
            <person name="Arai W."/>
            <person name="Tsubouchi T."/>
            <person name="Morono Y."/>
            <person name="Uchiyama I."/>
            <person name="Ito T."/>
            <person name="Fujiyama A."/>
            <person name="Inagaki F."/>
            <person name="Takami H."/>
        </authorList>
    </citation>
    <scope>NUCLEOTIDE SEQUENCE</scope>
    <source>
        <strain evidence="1">Expedition CK06-06</strain>
    </source>
</reference>
<accession>X1GE81</accession>
<evidence type="ECO:0000313" key="1">
    <source>
        <dbReference type="EMBL" id="GAH39919.1"/>
    </source>
</evidence>
<organism evidence="1">
    <name type="scientific">marine sediment metagenome</name>
    <dbReference type="NCBI Taxonomy" id="412755"/>
    <lineage>
        <taxon>unclassified sequences</taxon>
        <taxon>metagenomes</taxon>
        <taxon>ecological metagenomes</taxon>
    </lineage>
</organism>
<proteinExistence type="predicted"/>
<name>X1GE81_9ZZZZ</name>
<protein>
    <submittedName>
        <fullName evidence="1">Uncharacterized protein</fullName>
    </submittedName>
</protein>